<gene>
    <name evidence="3" type="ORF">EDE15_4287</name>
</gene>
<dbReference type="SUPFAM" id="SSF55469">
    <property type="entry name" value="FMN-dependent nitroreductase-like"/>
    <property type="match status" value="2"/>
</dbReference>
<evidence type="ECO:0000256" key="1">
    <source>
        <dbReference type="SAM" id="MobiDB-lite"/>
    </source>
</evidence>
<dbReference type="NCBIfam" id="TIGR03605">
    <property type="entry name" value="antibiot_sagB"/>
    <property type="match status" value="1"/>
</dbReference>
<dbReference type="Gene3D" id="3.40.109.10">
    <property type="entry name" value="NADH Oxidase"/>
    <property type="match status" value="2"/>
</dbReference>
<dbReference type="PANTHER" id="PTHR42741">
    <property type="entry name" value="NITROREDUCTASE FAMILY PROTEIN"/>
    <property type="match status" value="1"/>
</dbReference>
<feature type="compositionally biased region" description="Polar residues" evidence="1">
    <location>
        <begin position="275"/>
        <end position="291"/>
    </location>
</feature>
<evidence type="ECO:0000259" key="2">
    <source>
        <dbReference type="Pfam" id="PF00881"/>
    </source>
</evidence>
<name>A0A3R9P155_9BACT</name>
<dbReference type="OrthoDB" id="9801593at2"/>
<dbReference type="AlphaFoldDB" id="A0A3R9P155"/>
<dbReference type="GO" id="GO:0016491">
    <property type="term" value="F:oxidoreductase activity"/>
    <property type="evidence" value="ECO:0007669"/>
    <property type="project" value="InterPro"/>
</dbReference>
<dbReference type="Pfam" id="PF00881">
    <property type="entry name" value="Nitroreductase"/>
    <property type="match status" value="2"/>
</dbReference>
<dbReference type="InterPro" id="IPR029479">
    <property type="entry name" value="Nitroreductase"/>
</dbReference>
<dbReference type="CDD" id="cd02142">
    <property type="entry name" value="McbC_SagB-like_oxidoreductase"/>
    <property type="match status" value="2"/>
</dbReference>
<feature type="domain" description="Nitroreductase" evidence="2">
    <location>
        <begin position="101"/>
        <end position="231"/>
    </location>
</feature>
<feature type="domain" description="Nitroreductase" evidence="2">
    <location>
        <begin position="327"/>
        <end position="484"/>
    </location>
</feature>
<dbReference type="InterPro" id="IPR020051">
    <property type="entry name" value="SagB-type_dehydrogenase"/>
</dbReference>
<evidence type="ECO:0000313" key="4">
    <source>
        <dbReference type="Proteomes" id="UP000269669"/>
    </source>
</evidence>
<comment type="caution">
    <text evidence="3">The sequence shown here is derived from an EMBL/GenBank/DDBJ whole genome shotgun (WGS) entry which is preliminary data.</text>
</comment>
<protein>
    <submittedName>
        <fullName evidence="3">SagB-type dehydrogenase family enzyme</fullName>
    </submittedName>
</protein>
<organism evidence="3 4">
    <name type="scientific">Edaphobacter aggregans</name>
    <dbReference type="NCBI Taxonomy" id="570835"/>
    <lineage>
        <taxon>Bacteria</taxon>
        <taxon>Pseudomonadati</taxon>
        <taxon>Acidobacteriota</taxon>
        <taxon>Terriglobia</taxon>
        <taxon>Terriglobales</taxon>
        <taxon>Acidobacteriaceae</taxon>
        <taxon>Edaphobacter</taxon>
    </lineage>
</organism>
<evidence type="ECO:0000313" key="3">
    <source>
        <dbReference type="EMBL" id="RSL18688.1"/>
    </source>
</evidence>
<keyword evidence="4" id="KW-1185">Reference proteome</keyword>
<accession>A0A3R9P155</accession>
<dbReference type="InterPro" id="IPR000415">
    <property type="entry name" value="Nitroreductase-like"/>
</dbReference>
<reference evidence="3 4" key="1">
    <citation type="submission" date="2018-12" db="EMBL/GenBank/DDBJ databases">
        <title>Sequencing of bacterial isolates from soil warming experiment in Harvard Forest, Massachusetts, USA.</title>
        <authorList>
            <person name="Deangelis K."/>
        </authorList>
    </citation>
    <scope>NUCLEOTIDE SEQUENCE [LARGE SCALE GENOMIC DNA]</scope>
    <source>
        <strain evidence="3 4">EB153</strain>
    </source>
</reference>
<dbReference type="EMBL" id="RSDW01000001">
    <property type="protein sequence ID" value="RSL18688.1"/>
    <property type="molecule type" value="Genomic_DNA"/>
</dbReference>
<sequence length="519" mass="57178">MTWREYHEATKHSVESLRRARHVLDWANMPDPFRHYEGVPVLDLPADPPAPEMPTFDVLQGTSGTTPVGEGPAFLSQLLFYSAAISASKRVPSTGNKYALRVNPSSGNLHPTEFHFLTRGLKGWPDGWYHYDPSRHMAEQRGRGDFEMKFASGSAPIVFVLTSIVWREAWKYGERAYRYCLQDIGHAWQALVLSARAVGCDSFAAGHFSDDEVAQWCRLNMDEWPMLIVSLHGKTIPVREADTGKTVWFGGQANQLSKETIAHPLIDSFHLVTKRSNSGSSDPSTVGSAPTGSGEIKLPFPASSTRSFGEVARMRRSALDFLGGKQSISLARFSAILASISQPLAADFAGRRFIQLYSYVHRVDGLLPGIYRFWPERAELEHIKSGDQRVAAAGLSLGQDLAGNACVMFSMLGDLDGAARTYGDRGYRYVYFEAGAIGYRLYLAAEALGLGATGIGAFYDDEVHRHLNLVPNQGQAVYHFAIGYPVPDPRVSASNEAQDETGGDAILRRSVNLSSWPRD</sequence>
<feature type="region of interest" description="Disordered" evidence="1">
    <location>
        <begin position="275"/>
        <end position="295"/>
    </location>
</feature>
<dbReference type="Proteomes" id="UP000269669">
    <property type="component" value="Unassembled WGS sequence"/>
</dbReference>
<dbReference type="PANTHER" id="PTHR42741:SF3">
    <property type="entry name" value="NITROREDUCTASE FAMILY PROTEIN"/>
    <property type="match status" value="1"/>
</dbReference>
<dbReference type="RefSeq" id="WP_125487013.1">
    <property type="nucleotide sequence ID" value="NZ_RSDW01000001.1"/>
</dbReference>
<proteinExistence type="predicted"/>